<sequence length="145" mass="16775">MAKEPKILDYHDILLYRSDVDLLKGEFWLNDQIVSFFFEYLQKEKYEHHHELFFFGGSLTYLLLHGSMIQACGSRINRQQWRPKLFAMKSRCPSCAVPMCRCHGHGSCAGTHEGTSCNTCSLGRDEPFYRVLTMSLLLASWMRGS</sequence>
<evidence type="ECO:0000256" key="1">
    <source>
        <dbReference type="ARBA" id="ARBA00022807"/>
    </source>
</evidence>
<keyword evidence="3" id="KW-1185">Reference proteome</keyword>
<proteinExistence type="predicted"/>
<evidence type="ECO:0000313" key="3">
    <source>
        <dbReference type="Proteomes" id="UP000007264"/>
    </source>
</evidence>
<organism evidence="2 3">
    <name type="scientific">Coccomyxa subellipsoidea (strain C-169)</name>
    <name type="common">Green microalga</name>
    <dbReference type="NCBI Taxonomy" id="574566"/>
    <lineage>
        <taxon>Eukaryota</taxon>
        <taxon>Viridiplantae</taxon>
        <taxon>Chlorophyta</taxon>
        <taxon>core chlorophytes</taxon>
        <taxon>Trebouxiophyceae</taxon>
        <taxon>Trebouxiophyceae incertae sedis</taxon>
        <taxon>Coccomyxaceae</taxon>
        <taxon>Coccomyxa</taxon>
        <taxon>Coccomyxa subellipsoidea</taxon>
    </lineage>
</organism>
<gene>
    <name evidence="2" type="ORF">COCSUDRAFT_54666</name>
</gene>
<keyword evidence="1" id="KW-0788">Thiol protease</keyword>
<dbReference type="GO" id="GO:0008234">
    <property type="term" value="F:cysteine-type peptidase activity"/>
    <property type="evidence" value="ECO:0007669"/>
    <property type="project" value="UniProtKB-KW"/>
</dbReference>
<dbReference type="AlphaFoldDB" id="I0YLV4"/>
<comment type="caution">
    <text evidence="2">The sequence shown here is derived from an EMBL/GenBank/DDBJ whole genome shotgun (WGS) entry which is preliminary data.</text>
</comment>
<keyword evidence="1" id="KW-0378">Hydrolase</keyword>
<dbReference type="EMBL" id="AGSI01000019">
    <property type="protein sequence ID" value="EIE19373.1"/>
    <property type="molecule type" value="Genomic_DNA"/>
</dbReference>
<dbReference type="PANTHER" id="PTHR46468:SF1">
    <property type="entry name" value="SENTRIN-SPECIFIC PROTEASE 8"/>
    <property type="match status" value="1"/>
</dbReference>
<dbReference type="OrthoDB" id="5065855at2759"/>
<protein>
    <submittedName>
        <fullName evidence="2">Uncharacterized protein</fullName>
    </submittedName>
</protein>
<dbReference type="Gene3D" id="3.40.395.10">
    <property type="entry name" value="Adenoviral Proteinase, Chain A"/>
    <property type="match status" value="1"/>
</dbReference>
<dbReference type="SUPFAM" id="SSF54001">
    <property type="entry name" value="Cysteine proteinases"/>
    <property type="match status" value="1"/>
</dbReference>
<dbReference type="GO" id="GO:0019784">
    <property type="term" value="F:deNEDDylase activity"/>
    <property type="evidence" value="ECO:0007669"/>
    <property type="project" value="InterPro"/>
</dbReference>
<dbReference type="RefSeq" id="XP_005643917.1">
    <property type="nucleotide sequence ID" value="XM_005643860.1"/>
</dbReference>
<dbReference type="STRING" id="574566.I0YLV4"/>
<dbReference type="KEGG" id="csl:COCSUDRAFT_54666"/>
<dbReference type="PANTHER" id="PTHR46468">
    <property type="entry name" value="SENTRIN-SPECIFIC PROTEASE 8"/>
    <property type="match status" value="1"/>
</dbReference>
<keyword evidence="1" id="KW-0645">Protease</keyword>
<dbReference type="Proteomes" id="UP000007264">
    <property type="component" value="Unassembled WGS sequence"/>
</dbReference>
<name>I0YLV4_COCSC</name>
<accession>I0YLV4</accession>
<dbReference type="GO" id="GO:0000338">
    <property type="term" value="P:protein deneddylation"/>
    <property type="evidence" value="ECO:0007669"/>
    <property type="project" value="TreeGrafter"/>
</dbReference>
<evidence type="ECO:0000313" key="2">
    <source>
        <dbReference type="EMBL" id="EIE19373.1"/>
    </source>
</evidence>
<dbReference type="InterPro" id="IPR038765">
    <property type="entry name" value="Papain-like_cys_pep_sf"/>
</dbReference>
<dbReference type="GeneID" id="17037487"/>
<reference evidence="2 3" key="1">
    <citation type="journal article" date="2012" name="Genome Biol.">
        <title>The genome of the polar eukaryotic microalga coccomyxa subellipsoidea reveals traits of cold adaptation.</title>
        <authorList>
            <person name="Blanc G."/>
            <person name="Agarkova I."/>
            <person name="Grimwood J."/>
            <person name="Kuo A."/>
            <person name="Brueggeman A."/>
            <person name="Dunigan D."/>
            <person name="Gurnon J."/>
            <person name="Ladunga I."/>
            <person name="Lindquist E."/>
            <person name="Lucas S."/>
            <person name="Pangilinan J."/>
            <person name="Proschold T."/>
            <person name="Salamov A."/>
            <person name="Schmutz J."/>
            <person name="Weeks D."/>
            <person name="Yamada T."/>
            <person name="Claverie J.M."/>
            <person name="Grigoriev I."/>
            <person name="Van Etten J."/>
            <person name="Lomsadze A."/>
            <person name="Borodovsky M."/>
        </authorList>
    </citation>
    <scope>NUCLEOTIDE SEQUENCE [LARGE SCALE GENOMIC DNA]</scope>
    <source>
        <strain evidence="2 3">C-169</strain>
    </source>
</reference>
<dbReference type="InterPro" id="IPR044613">
    <property type="entry name" value="Nep1/2-like"/>
</dbReference>